<evidence type="ECO:0000259" key="9">
    <source>
        <dbReference type="Pfam" id="PF09179"/>
    </source>
</evidence>
<dbReference type="Gene3D" id="3.40.50.620">
    <property type="entry name" value="HUPs"/>
    <property type="match status" value="1"/>
</dbReference>
<dbReference type="PANTHER" id="PTHR43033:SF1">
    <property type="entry name" value="TRNA(ILE)-LYSIDINE SYNTHASE-RELATED"/>
    <property type="match status" value="1"/>
</dbReference>
<dbReference type="InterPro" id="IPR014729">
    <property type="entry name" value="Rossmann-like_a/b/a_fold"/>
</dbReference>
<dbReference type="SUPFAM" id="SSF52402">
    <property type="entry name" value="Adenine nucleotide alpha hydrolases-like"/>
    <property type="match status" value="1"/>
</dbReference>
<dbReference type="InterPro" id="IPR012795">
    <property type="entry name" value="tRNA_Ile_lys_synt_N"/>
</dbReference>
<comment type="similarity">
    <text evidence="7">Belongs to the tRNA(Ile)-lysidine synthase family.</text>
</comment>
<proteinExistence type="inferred from homology"/>
<keyword evidence="5 7" id="KW-0067">ATP-binding</keyword>
<comment type="caution">
    <text evidence="10">The sequence shown here is derived from an EMBL/GenBank/DDBJ whole genome shotgun (WGS) entry which is preliminary data.</text>
</comment>
<dbReference type="Pfam" id="PF01171">
    <property type="entry name" value="ATP_bind_3"/>
    <property type="match status" value="1"/>
</dbReference>
<keyword evidence="1 7" id="KW-0963">Cytoplasm</keyword>
<comment type="catalytic activity">
    <reaction evidence="6 7">
        <text>cytidine(34) in tRNA(Ile2) + L-lysine + ATP = lysidine(34) in tRNA(Ile2) + AMP + diphosphate + H(+)</text>
        <dbReference type="Rhea" id="RHEA:43744"/>
        <dbReference type="Rhea" id="RHEA-COMP:10625"/>
        <dbReference type="Rhea" id="RHEA-COMP:10670"/>
        <dbReference type="ChEBI" id="CHEBI:15378"/>
        <dbReference type="ChEBI" id="CHEBI:30616"/>
        <dbReference type="ChEBI" id="CHEBI:32551"/>
        <dbReference type="ChEBI" id="CHEBI:33019"/>
        <dbReference type="ChEBI" id="CHEBI:82748"/>
        <dbReference type="ChEBI" id="CHEBI:83665"/>
        <dbReference type="ChEBI" id="CHEBI:456215"/>
        <dbReference type="EC" id="6.3.4.19"/>
    </reaction>
</comment>
<dbReference type="Pfam" id="PF09179">
    <property type="entry name" value="TilS"/>
    <property type="match status" value="1"/>
</dbReference>
<feature type="domain" description="tRNA(Ile)-lysidine synthase substrate-binding" evidence="9">
    <location>
        <begin position="259"/>
        <end position="320"/>
    </location>
</feature>
<dbReference type="InterPro" id="IPR012094">
    <property type="entry name" value="tRNA_Ile_lys_synt"/>
</dbReference>
<dbReference type="SUPFAM" id="SSF82829">
    <property type="entry name" value="MesJ substrate recognition domain-like"/>
    <property type="match status" value="1"/>
</dbReference>
<gene>
    <name evidence="7 10" type="primary">tilS</name>
    <name evidence="10" type="ORF">GCM10022261_22000</name>
</gene>
<sequence>MTQPSAGRLPRLDPATARIRNALRELLPATPARFVVAVSGGADSMALAAACAFFAERTAHRFTAVTVDHGLQPGSDSVAAAVGVRVRDLGLAHRVVARTVEPGTAGVEAAARDVRYRALEEAREELGAVAVLTGHTRDDQAETVLLGLVRGSGARSLAGMRPRSGTVWRPLLDVRREETAASCAARGIAVWHDPMNADPQFTRVRVRTRVLPVLEEQLGPGVATALARTASRLAQDSDALEELAVRQSAAHVSGTEIRAAVRELPAALRTRMIRDWLRDLSGTAQEVGFHHVSEVDALLCGRRSGAVSVPGGAEVRRAAGGGVRFHRS</sequence>
<dbReference type="Proteomes" id="UP001501586">
    <property type="component" value="Unassembled WGS sequence"/>
</dbReference>
<comment type="subcellular location">
    <subcellularLocation>
        <location evidence="7">Cytoplasm</location>
    </subcellularLocation>
</comment>
<keyword evidence="2 7" id="KW-0436">Ligase</keyword>
<feature type="binding site" evidence="7">
    <location>
        <begin position="39"/>
        <end position="44"/>
    </location>
    <ligand>
        <name>ATP</name>
        <dbReference type="ChEBI" id="CHEBI:30616"/>
    </ligand>
</feature>
<dbReference type="InterPro" id="IPR011063">
    <property type="entry name" value="TilS/TtcA_N"/>
</dbReference>
<dbReference type="HAMAP" id="MF_01161">
    <property type="entry name" value="tRNA_Ile_lys_synt"/>
    <property type="match status" value="1"/>
</dbReference>
<dbReference type="PANTHER" id="PTHR43033">
    <property type="entry name" value="TRNA(ILE)-LYSIDINE SYNTHASE-RELATED"/>
    <property type="match status" value="1"/>
</dbReference>
<evidence type="ECO:0000256" key="2">
    <source>
        <dbReference type="ARBA" id="ARBA00022598"/>
    </source>
</evidence>
<dbReference type="CDD" id="cd01992">
    <property type="entry name" value="TilS_N"/>
    <property type="match status" value="1"/>
</dbReference>
<keyword evidence="11" id="KW-1185">Reference proteome</keyword>
<dbReference type="NCBIfam" id="TIGR02432">
    <property type="entry name" value="lysidine_TilS_N"/>
    <property type="match status" value="1"/>
</dbReference>
<accession>A0ABP8EL47</accession>
<protein>
    <recommendedName>
        <fullName evidence="7">tRNA(Ile)-lysidine synthase</fullName>
        <ecNumber evidence="7">6.3.4.19</ecNumber>
    </recommendedName>
    <alternativeName>
        <fullName evidence="7">tRNA(Ile)-2-lysyl-cytidine synthase</fullName>
    </alternativeName>
    <alternativeName>
        <fullName evidence="7">tRNA(Ile)-lysidine synthetase</fullName>
    </alternativeName>
</protein>
<evidence type="ECO:0000256" key="4">
    <source>
        <dbReference type="ARBA" id="ARBA00022741"/>
    </source>
</evidence>
<evidence type="ECO:0000259" key="8">
    <source>
        <dbReference type="Pfam" id="PF01171"/>
    </source>
</evidence>
<name>A0ABP8EL47_9MICO</name>
<dbReference type="InterPro" id="IPR015262">
    <property type="entry name" value="tRNA_Ile_lys_synt_subst-bd"/>
</dbReference>
<evidence type="ECO:0000256" key="6">
    <source>
        <dbReference type="ARBA" id="ARBA00048539"/>
    </source>
</evidence>
<keyword evidence="4 7" id="KW-0547">Nucleotide-binding</keyword>
<evidence type="ECO:0000313" key="10">
    <source>
        <dbReference type="EMBL" id="GAA4284669.1"/>
    </source>
</evidence>
<dbReference type="EC" id="6.3.4.19" evidence="7"/>
<evidence type="ECO:0000256" key="3">
    <source>
        <dbReference type="ARBA" id="ARBA00022694"/>
    </source>
</evidence>
<organism evidence="10 11">
    <name type="scientific">Brevibacterium daeguense</name>
    <dbReference type="NCBI Taxonomy" id="909936"/>
    <lineage>
        <taxon>Bacteria</taxon>
        <taxon>Bacillati</taxon>
        <taxon>Actinomycetota</taxon>
        <taxon>Actinomycetes</taxon>
        <taxon>Micrococcales</taxon>
        <taxon>Brevibacteriaceae</taxon>
        <taxon>Brevibacterium</taxon>
    </lineage>
</organism>
<dbReference type="RefSeq" id="WP_236862647.1">
    <property type="nucleotide sequence ID" value="NZ_BAABAZ010000006.1"/>
</dbReference>
<evidence type="ECO:0000256" key="1">
    <source>
        <dbReference type="ARBA" id="ARBA00022490"/>
    </source>
</evidence>
<dbReference type="EMBL" id="BAABAZ010000006">
    <property type="protein sequence ID" value="GAA4284669.1"/>
    <property type="molecule type" value="Genomic_DNA"/>
</dbReference>
<evidence type="ECO:0000313" key="11">
    <source>
        <dbReference type="Proteomes" id="UP001501586"/>
    </source>
</evidence>
<comment type="function">
    <text evidence="7">Ligates lysine onto the cytidine present at position 34 of the AUA codon-specific tRNA(Ile) that contains the anticodon CAU, in an ATP-dependent manner. Cytidine is converted to lysidine, thus changing the amino acid specificity of the tRNA from methionine to isoleucine.</text>
</comment>
<reference evidence="11" key="1">
    <citation type="journal article" date="2019" name="Int. J. Syst. Evol. Microbiol.">
        <title>The Global Catalogue of Microorganisms (GCM) 10K type strain sequencing project: providing services to taxonomists for standard genome sequencing and annotation.</title>
        <authorList>
            <consortium name="The Broad Institute Genomics Platform"/>
            <consortium name="The Broad Institute Genome Sequencing Center for Infectious Disease"/>
            <person name="Wu L."/>
            <person name="Ma J."/>
        </authorList>
    </citation>
    <scope>NUCLEOTIDE SEQUENCE [LARGE SCALE GENOMIC DNA]</scope>
    <source>
        <strain evidence="11">JCM 17458</strain>
    </source>
</reference>
<comment type="domain">
    <text evidence="7">The N-terminal region contains the highly conserved SGGXDS motif, predicted to be a P-loop motif involved in ATP binding.</text>
</comment>
<evidence type="ECO:0000256" key="5">
    <source>
        <dbReference type="ARBA" id="ARBA00022840"/>
    </source>
</evidence>
<evidence type="ECO:0000256" key="7">
    <source>
        <dbReference type="HAMAP-Rule" id="MF_01161"/>
    </source>
</evidence>
<keyword evidence="3 7" id="KW-0819">tRNA processing</keyword>
<feature type="domain" description="tRNA(Ile)-lysidine/2-thiocytidine synthase N-terminal" evidence="8">
    <location>
        <begin position="34"/>
        <end position="208"/>
    </location>
</feature>
<dbReference type="Gene3D" id="1.20.59.20">
    <property type="match status" value="1"/>
</dbReference>